<evidence type="ECO:0000313" key="4">
    <source>
        <dbReference type="Proteomes" id="UP000502928"/>
    </source>
</evidence>
<feature type="domain" description="DUF5117" evidence="2">
    <location>
        <begin position="105"/>
        <end position="231"/>
    </location>
</feature>
<protein>
    <submittedName>
        <fullName evidence="3">DUF5117 domain-containing protein</fullName>
    </submittedName>
</protein>
<dbReference type="PANTHER" id="PTHR38478">
    <property type="entry name" value="PEPTIDASE M1A AND M12B"/>
    <property type="match status" value="1"/>
</dbReference>
<keyword evidence="4" id="KW-1185">Reference proteome</keyword>
<dbReference type="InterPro" id="IPR033413">
    <property type="entry name" value="DUF5117"/>
</dbReference>
<evidence type="ECO:0000259" key="1">
    <source>
        <dbReference type="Pfam" id="PF16313"/>
    </source>
</evidence>
<dbReference type="PANTHER" id="PTHR38478:SF1">
    <property type="entry name" value="ZINC DEPENDENT METALLOPROTEASE DOMAIN LIPOPROTEIN"/>
    <property type="match status" value="1"/>
</dbReference>
<evidence type="ECO:0000259" key="2">
    <source>
        <dbReference type="Pfam" id="PF17148"/>
    </source>
</evidence>
<dbReference type="RefSeq" id="WP_166248558.1">
    <property type="nucleotide sequence ID" value="NZ_CP049616.1"/>
</dbReference>
<dbReference type="EMBL" id="CP049616">
    <property type="protein sequence ID" value="QII45044.1"/>
    <property type="molecule type" value="Genomic_DNA"/>
</dbReference>
<gene>
    <name evidence="3" type="ORF">GVT53_10245</name>
</gene>
<dbReference type="KEGG" id="mut:GVT53_10245"/>
<dbReference type="Pfam" id="PF17148">
    <property type="entry name" value="DUF5117"/>
    <property type="match status" value="1"/>
</dbReference>
<dbReference type="Pfam" id="PF16313">
    <property type="entry name" value="DUF4953"/>
    <property type="match status" value="1"/>
</dbReference>
<name>A0A6G7J3C2_9FLAO</name>
<proteinExistence type="predicted"/>
<dbReference type="Proteomes" id="UP000502928">
    <property type="component" value="Chromosome"/>
</dbReference>
<dbReference type="AlphaFoldDB" id="A0A6G7J3C2"/>
<feature type="domain" description="EcxA zinc-binding" evidence="1">
    <location>
        <begin position="363"/>
        <end position="672"/>
    </location>
</feature>
<dbReference type="PROSITE" id="PS51257">
    <property type="entry name" value="PROKAR_LIPOPROTEIN"/>
    <property type="match status" value="1"/>
</dbReference>
<dbReference type="SUPFAM" id="SSF55486">
    <property type="entry name" value="Metalloproteases ('zincins'), catalytic domain"/>
    <property type="match status" value="1"/>
</dbReference>
<organism evidence="3 4">
    <name type="scientific">Flagellimonas oceani</name>
    <dbReference type="NCBI Taxonomy" id="2698672"/>
    <lineage>
        <taxon>Bacteria</taxon>
        <taxon>Pseudomonadati</taxon>
        <taxon>Bacteroidota</taxon>
        <taxon>Flavobacteriia</taxon>
        <taxon>Flavobacteriales</taxon>
        <taxon>Flavobacteriaceae</taxon>
        <taxon>Flagellimonas</taxon>
    </lineage>
</organism>
<evidence type="ECO:0000313" key="3">
    <source>
        <dbReference type="EMBL" id="QII45044.1"/>
    </source>
</evidence>
<accession>A0A6G7J3C2</accession>
<dbReference type="InterPro" id="IPR032534">
    <property type="entry name" value="EcxA_zinc-bd"/>
</dbReference>
<sequence length="762" mass="88112">MRGIDMVRHMNRRFLFSCIVWLAACPLWGQATFVLKGHLKDDRLILEMDKQLMDVPMLLVRHEIGFHQVTWSKEGRHLLLYMGLVPSEVGIQVPPLFTNQRIERQLLGRFPILEGNPDESTISIDATDLFVKTYIRWNIQSQETIKGNLTFIKAVEHREAEVIVRTVRTMERQGDNSTENADFSLYLLPDPMRPRLFDHRMGYESEGTFSSINWATKSEKGSSTRWRLVKKDMKSVISPPIKPIVLYLDPKIPDKWKPYVRSGIEEWLPAFKEAGFSNAIEVRELEKGTKEDFGQQMGISMVHWVDKSHIRGKEGGGSNCQKVTDFRTGEILKADIYLTNPMGLAQDYFVRCAPLDKRAQRFPFPDDLMGRLIQSVTAHETGHALGLRDGNYGEYAYPFVRMRDTQWLQRMSHVPSIMSYSRHHHIAQPEDGISTDLLLQRVGPMDLYQIKWGYTPIPDAKDPWEELPYLERLIRVQDSVPWFRFTVKINPPLGPGGTEEVADNNDPIQSMALGLKNLERVMDIIPETTQGPRDDGLLEQLHEKTLEFWYKQMYHVLSMVGGYSMQYKDGNQNGPLFVPIAMEEQLQALDFLLENGFKAPKWISKPSYEERLHNSEDKNLLLGNQLRLLKDLMEPARWKRMEFMEEGHGFEGLTELMMSKIQEGLFEELEQQEVIVEKHRQALQMGYVMEMETALQTKRDLVRGLSGYNRYQQGQYVLGGIRSKKPLLLKKILKGLDHSQHPSTQGHLMMCRDYLCNAPIEE</sequence>
<reference evidence="3 4" key="1">
    <citation type="submission" date="2020-02" db="EMBL/GenBank/DDBJ databases">
        <title>Complete genome of Muricauda sp. 501str8.</title>
        <authorList>
            <person name="Dong B."/>
            <person name="Zhu S."/>
            <person name="Yang J."/>
            <person name="Chen J."/>
        </authorList>
    </citation>
    <scope>NUCLEOTIDE SEQUENCE [LARGE SCALE GENOMIC DNA]</scope>
    <source>
        <strain evidence="3 4">501str8</strain>
    </source>
</reference>